<evidence type="ECO:0000313" key="3">
    <source>
        <dbReference type="Proteomes" id="UP000694888"/>
    </source>
</evidence>
<dbReference type="InterPro" id="IPR001096">
    <property type="entry name" value="Peptidase_C13"/>
</dbReference>
<dbReference type="Proteomes" id="UP000694888">
    <property type="component" value="Unplaced"/>
</dbReference>
<feature type="non-terminal residue" evidence="4">
    <location>
        <position position="215"/>
    </location>
</feature>
<dbReference type="Gene3D" id="3.40.50.1460">
    <property type="match status" value="1"/>
</dbReference>
<feature type="signal peptide" evidence="2">
    <location>
        <begin position="1"/>
        <end position="25"/>
    </location>
</feature>
<dbReference type="Pfam" id="PF01650">
    <property type="entry name" value="Peptidase_C13"/>
    <property type="match status" value="1"/>
</dbReference>
<proteinExistence type="inferred from homology"/>
<name>A0ABM1ACR4_APLCA</name>
<keyword evidence="3" id="KW-1185">Reference proteome</keyword>
<evidence type="ECO:0000313" key="4">
    <source>
        <dbReference type="RefSeq" id="XP_012945200.1"/>
    </source>
</evidence>
<protein>
    <submittedName>
        <fullName evidence="4">Vacuolar-processing enzyme gamma-isozyme</fullName>
    </submittedName>
</protein>
<accession>A0ABM1ACR4</accession>
<comment type="similarity">
    <text evidence="1">Belongs to the peptidase C13 family.</text>
</comment>
<keyword evidence="2" id="KW-0732">Signal</keyword>
<feature type="chain" id="PRO_5046531171" evidence="2">
    <location>
        <begin position="26"/>
        <end position="215"/>
    </location>
</feature>
<sequence length="215" mass="24805">MHKGQFFLWVFKIIFPHHQANACHAYQIFRRNGIPKEQIVLMMYDDVAYNHQNPYKGTLINRPGGPDVYKGCEIDYRHWEVGPRNFLHVLKGEKEELQRSTGRANAKVIDSGPEDHIFVTYTGLPTAPVNCLQDQKIVHIHCIEKQEVLSSKHCQLFLWLLTILWTGYSTAPVDCRQDQRIVLIDCVEKQEALHEHPQKITATHQILGQEDTGAI</sequence>
<evidence type="ECO:0000256" key="2">
    <source>
        <dbReference type="SAM" id="SignalP"/>
    </source>
</evidence>
<dbReference type="PANTHER" id="PTHR12000">
    <property type="entry name" value="HEMOGLOBINASE FAMILY MEMBER"/>
    <property type="match status" value="1"/>
</dbReference>
<dbReference type="RefSeq" id="XP_012945200.1">
    <property type="nucleotide sequence ID" value="XM_013089746.1"/>
</dbReference>
<gene>
    <name evidence="4" type="primary">LOC101858676</name>
</gene>
<dbReference type="GeneID" id="101858676"/>
<dbReference type="PRINTS" id="PR00776">
    <property type="entry name" value="HEMOGLOBNASE"/>
</dbReference>
<organism evidence="3 4">
    <name type="scientific">Aplysia californica</name>
    <name type="common">California sea hare</name>
    <dbReference type="NCBI Taxonomy" id="6500"/>
    <lineage>
        <taxon>Eukaryota</taxon>
        <taxon>Metazoa</taxon>
        <taxon>Spiralia</taxon>
        <taxon>Lophotrochozoa</taxon>
        <taxon>Mollusca</taxon>
        <taxon>Gastropoda</taxon>
        <taxon>Heterobranchia</taxon>
        <taxon>Euthyneura</taxon>
        <taxon>Tectipleura</taxon>
        <taxon>Aplysiida</taxon>
        <taxon>Aplysioidea</taxon>
        <taxon>Aplysiidae</taxon>
        <taxon>Aplysia</taxon>
    </lineage>
</organism>
<evidence type="ECO:0000256" key="1">
    <source>
        <dbReference type="ARBA" id="ARBA00009941"/>
    </source>
</evidence>
<reference evidence="4" key="1">
    <citation type="submission" date="2025-08" db="UniProtKB">
        <authorList>
            <consortium name="RefSeq"/>
        </authorList>
    </citation>
    <scope>IDENTIFICATION</scope>
</reference>
<dbReference type="PANTHER" id="PTHR12000:SF42">
    <property type="entry name" value="LEGUMAIN"/>
    <property type="match status" value="1"/>
</dbReference>